<reference evidence="2" key="1">
    <citation type="submission" date="2017-02" db="EMBL/GenBank/DDBJ databases">
        <authorList>
            <person name="Varghese N."/>
            <person name="Submissions S."/>
        </authorList>
    </citation>
    <scope>NUCLEOTIDE SEQUENCE [LARGE SCALE GENOMIC DNA]</scope>
    <source>
        <strain evidence="2">DSM 22224</strain>
    </source>
</reference>
<dbReference type="STRING" id="634771.SAMN04488128_106473"/>
<gene>
    <name evidence="1" type="ORF">SAMN04488128_106473</name>
</gene>
<keyword evidence="2" id="KW-1185">Reference proteome</keyword>
<dbReference type="AlphaFoldDB" id="A0A1T4TX29"/>
<name>A0A1T4TX29_9BACT</name>
<proteinExistence type="predicted"/>
<dbReference type="Proteomes" id="UP000190367">
    <property type="component" value="Unassembled WGS sequence"/>
</dbReference>
<sequence length="68" mass="8301">MKHMTSIHEKVHTAIQTFEEQLSVIDITLEEEMQKHYKERKTLLLEFLYKEKIRYQFALSEFKKLLDA</sequence>
<protein>
    <submittedName>
        <fullName evidence="1">Uncharacterized protein</fullName>
    </submittedName>
</protein>
<accession>A0A1T4TX29</accession>
<evidence type="ECO:0000313" key="1">
    <source>
        <dbReference type="EMBL" id="SKA44779.1"/>
    </source>
</evidence>
<organism evidence="1 2">
    <name type="scientific">Chitinophaga eiseniae</name>
    <dbReference type="NCBI Taxonomy" id="634771"/>
    <lineage>
        <taxon>Bacteria</taxon>
        <taxon>Pseudomonadati</taxon>
        <taxon>Bacteroidota</taxon>
        <taxon>Chitinophagia</taxon>
        <taxon>Chitinophagales</taxon>
        <taxon>Chitinophagaceae</taxon>
        <taxon>Chitinophaga</taxon>
    </lineage>
</organism>
<dbReference type="RefSeq" id="WP_078672807.1">
    <property type="nucleotide sequence ID" value="NZ_FUWZ01000006.1"/>
</dbReference>
<dbReference type="EMBL" id="FUWZ01000006">
    <property type="protein sequence ID" value="SKA44779.1"/>
    <property type="molecule type" value="Genomic_DNA"/>
</dbReference>
<evidence type="ECO:0000313" key="2">
    <source>
        <dbReference type="Proteomes" id="UP000190367"/>
    </source>
</evidence>